<dbReference type="InterPro" id="IPR023375">
    <property type="entry name" value="ADC_dom_sf"/>
</dbReference>
<dbReference type="OrthoDB" id="834556at2"/>
<organism evidence="1 2">
    <name type="scientific">Georgenia muralis</name>
    <dbReference type="NCBI Taxonomy" id="154117"/>
    <lineage>
        <taxon>Bacteria</taxon>
        <taxon>Bacillati</taxon>
        <taxon>Actinomycetota</taxon>
        <taxon>Actinomycetes</taxon>
        <taxon>Micrococcales</taxon>
        <taxon>Bogoriellaceae</taxon>
        <taxon>Georgenia</taxon>
    </lineage>
</organism>
<protein>
    <recommendedName>
        <fullName evidence="3">Acetoacetate decarboxylase</fullName>
    </recommendedName>
</protein>
<comment type="caution">
    <text evidence="1">The sequence shown here is derived from an EMBL/GenBank/DDBJ whole genome shotgun (WGS) entry which is preliminary data.</text>
</comment>
<dbReference type="Proteomes" id="UP000280726">
    <property type="component" value="Unassembled WGS sequence"/>
</dbReference>
<dbReference type="Gene3D" id="2.40.400.10">
    <property type="entry name" value="Acetoacetate decarboxylase-like"/>
    <property type="match status" value="1"/>
</dbReference>
<evidence type="ECO:0008006" key="3">
    <source>
        <dbReference type="Google" id="ProtNLM"/>
    </source>
</evidence>
<dbReference type="AlphaFoldDB" id="A0A3N5A2Z5"/>
<gene>
    <name evidence="1" type="ORF">EDD32_2195</name>
</gene>
<sequence length="237" mass="24475">MGEWPAAPWSLTATAALSLLAVPRATVPPAARPVTPAGCRPVALAGRLLTGVALVRYGPPGDLTYDELVVAVLGRCGLRPVVTVTQIWVDSPASRDGARALWGIPKELAVFSRGAPAVPDAAIGPAGAAAENGPGSAVVRVRTRTRPRTRRWLPGRVRLTFATAQHLDGADHRAAHLLSARVGGLRSAWDFAPAGPLGHLAHRRPVLTLRLAGTLVFGAVNGEAASRAGAGHDTNVG</sequence>
<evidence type="ECO:0000313" key="2">
    <source>
        <dbReference type="Proteomes" id="UP000280726"/>
    </source>
</evidence>
<dbReference type="SUPFAM" id="SSF160104">
    <property type="entry name" value="Acetoacetate decarboxylase-like"/>
    <property type="match status" value="1"/>
</dbReference>
<name>A0A3N5A2Z5_9MICO</name>
<dbReference type="EMBL" id="RKRA01000001">
    <property type="protein sequence ID" value="RPF27705.1"/>
    <property type="molecule type" value="Genomic_DNA"/>
</dbReference>
<accession>A0A3N5A2Z5</accession>
<keyword evidence="2" id="KW-1185">Reference proteome</keyword>
<proteinExistence type="predicted"/>
<dbReference type="RefSeq" id="WP_123917431.1">
    <property type="nucleotide sequence ID" value="NZ_RKRA01000001.1"/>
</dbReference>
<evidence type="ECO:0000313" key="1">
    <source>
        <dbReference type="EMBL" id="RPF27705.1"/>
    </source>
</evidence>
<reference evidence="1 2" key="1">
    <citation type="submission" date="2018-11" db="EMBL/GenBank/DDBJ databases">
        <title>Sequencing the genomes of 1000 actinobacteria strains.</title>
        <authorList>
            <person name="Klenk H.-P."/>
        </authorList>
    </citation>
    <scope>NUCLEOTIDE SEQUENCE [LARGE SCALE GENOMIC DNA]</scope>
    <source>
        <strain evidence="1 2">DSM 14418</strain>
    </source>
</reference>